<dbReference type="Pfam" id="PF13450">
    <property type="entry name" value="NAD_binding_8"/>
    <property type="match status" value="1"/>
</dbReference>
<dbReference type="PANTHER" id="PTHR42923">
    <property type="entry name" value="PROTOPORPHYRINOGEN OXIDASE"/>
    <property type="match status" value="1"/>
</dbReference>
<dbReference type="AlphaFoldDB" id="A0A4S3JLN7"/>
<evidence type="ECO:0000313" key="2">
    <source>
        <dbReference type="Proteomes" id="UP000308092"/>
    </source>
</evidence>
<dbReference type="VEuPathDB" id="FungiDB:EYZ11_004040"/>
<dbReference type="Gene3D" id="1.10.405.20">
    <property type="match status" value="1"/>
</dbReference>
<organism evidence="1 2">
    <name type="scientific">Aspergillus tanneri</name>
    <dbReference type="NCBI Taxonomy" id="1220188"/>
    <lineage>
        <taxon>Eukaryota</taxon>
        <taxon>Fungi</taxon>
        <taxon>Dikarya</taxon>
        <taxon>Ascomycota</taxon>
        <taxon>Pezizomycotina</taxon>
        <taxon>Eurotiomycetes</taxon>
        <taxon>Eurotiomycetidae</taxon>
        <taxon>Eurotiales</taxon>
        <taxon>Aspergillaceae</taxon>
        <taxon>Aspergillus</taxon>
        <taxon>Aspergillus subgen. Circumdati</taxon>
    </lineage>
</organism>
<comment type="caution">
    <text evidence="1">The sequence shown here is derived from an EMBL/GenBank/DDBJ whole genome shotgun (WGS) entry which is preliminary data.</text>
</comment>
<evidence type="ECO:0000313" key="1">
    <source>
        <dbReference type="EMBL" id="THC96496.1"/>
    </source>
</evidence>
<dbReference type="Gene3D" id="3.50.50.60">
    <property type="entry name" value="FAD/NAD(P)-binding domain"/>
    <property type="match status" value="1"/>
</dbReference>
<name>A0A4S3JLN7_9EURO</name>
<keyword evidence="2" id="KW-1185">Reference proteome</keyword>
<dbReference type="GO" id="GO:0016491">
    <property type="term" value="F:oxidoreductase activity"/>
    <property type="evidence" value="ECO:0007669"/>
    <property type="project" value="TreeGrafter"/>
</dbReference>
<gene>
    <name evidence="1" type="ORF">EYZ11_004040</name>
</gene>
<reference evidence="1 2" key="1">
    <citation type="submission" date="2019-03" db="EMBL/GenBank/DDBJ databases">
        <title>The genome sequence of a newly discovered highly antifungal drug resistant Aspergillus species, Aspergillus tanneri NIH 1004.</title>
        <authorList>
            <person name="Mounaud S."/>
            <person name="Singh I."/>
            <person name="Joardar V."/>
            <person name="Pakala S."/>
            <person name="Pakala S."/>
            <person name="Venepally P."/>
            <person name="Hoover J."/>
            <person name="Nierman W."/>
            <person name="Chung J."/>
            <person name="Losada L."/>
        </authorList>
    </citation>
    <scope>NUCLEOTIDE SEQUENCE [LARGE SCALE GENOMIC DNA]</scope>
    <source>
        <strain evidence="1 2">NIH1004</strain>
    </source>
</reference>
<evidence type="ECO:0008006" key="3">
    <source>
        <dbReference type="Google" id="ProtNLM"/>
    </source>
</evidence>
<dbReference type="Proteomes" id="UP000308092">
    <property type="component" value="Unassembled WGS sequence"/>
</dbReference>
<dbReference type="Gene3D" id="3.30.70.1990">
    <property type="match status" value="1"/>
</dbReference>
<dbReference type="PANTHER" id="PTHR42923:SF26">
    <property type="entry name" value="FMN REDUCTASE LOT6, PUTATIVE (AFU_ORTHOLOGUE AFUA_7G06600)-RELATED"/>
    <property type="match status" value="1"/>
</dbReference>
<dbReference type="InterPro" id="IPR036188">
    <property type="entry name" value="FAD/NAD-bd_sf"/>
</dbReference>
<sequence>MRFLKAPLYFLTSFYHQVTGSQPPQPSIDLSQYEPSDIITRDVCVIGGGAAGTYAAIRLRQLNKSVVLVERQSRLGGQTTTYTDPVTGKSIDYGVTYFQNLPLVRNFFDHFGIPLSRASFDYHLDMLDLHVGTHIAQSSFPTPAEAAHAKEKYIAQLDRYPYLKVGFDLPNPVPEDLLLPFGDFLRKYGMDAAIAELGASINPLGDWPSMPTLYVFKYLNSDVMEGGRSGFVRPVDHNNSAPYVAAQRELGDDDDLLLDSSVRRTHRDHPDGWTYIEIQNISPLSRPRLIRAKKVIVAAPPKPDNLNGIDLTEAERTLFSHFSNTYFYTALVRITGLPDDICYLNRGAEDPFWRPHLPAMLLLRPNEVSDLRTVHYASPHPLSEEQIRRGIVQDIHRVRGLAQIDGEVSEPEFVAVGNHSPYQLTVSADVIADGFYERLNALQGRKSTFYTGAAFESHNSPQIWQFTEDLLLQRVLPSLEE</sequence>
<proteinExistence type="predicted"/>
<accession>A0A4S3JLN7</accession>
<dbReference type="EMBL" id="SOSA01000111">
    <property type="protein sequence ID" value="THC96496.1"/>
    <property type="molecule type" value="Genomic_DNA"/>
</dbReference>
<dbReference type="SUPFAM" id="SSF51971">
    <property type="entry name" value="Nucleotide-binding domain"/>
    <property type="match status" value="1"/>
</dbReference>
<dbReference type="InterPro" id="IPR050464">
    <property type="entry name" value="Zeta_carotene_desat/Oxidored"/>
</dbReference>
<protein>
    <recommendedName>
        <fullName evidence="3">Amine oxidase domain-containing protein</fullName>
    </recommendedName>
</protein>